<feature type="binding site" evidence="9">
    <location>
        <position position="274"/>
    </location>
    <ligand>
        <name>Zn(2+)</name>
        <dbReference type="ChEBI" id="CHEBI:29105"/>
        <label>2</label>
    </ligand>
</feature>
<feature type="active site" description="Proton donor" evidence="8">
    <location>
        <position position="233"/>
    </location>
</feature>
<evidence type="ECO:0000313" key="12">
    <source>
        <dbReference type="Proteomes" id="UP000824782"/>
    </source>
</evidence>
<comment type="pathway">
    <text evidence="1">Purine metabolism; 3',5'-cyclic AMP degradation; AMP from 3',5'-cyclic AMP: step 1/1.</text>
</comment>
<dbReference type="InterPro" id="IPR040844">
    <property type="entry name" value="PDE4_UCR"/>
</dbReference>
<comment type="caution">
    <text evidence="11">The sequence shown here is derived from an EMBL/GenBank/DDBJ whole genome shotgun (WGS) entry which is preliminary data.</text>
</comment>
<keyword evidence="5" id="KW-0378">Hydrolase</keyword>
<feature type="binding site" evidence="9">
    <location>
        <position position="237"/>
    </location>
    <ligand>
        <name>Zn(2+)</name>
        <dbReference type="ChEBI" id="CHEBI:29105"/>
        <label>1</label>
    </ligand>
</feature>
<evidence type="ECO:0000256" key="8">
    <source>
        <dbReference type="PIRSR" id="PIRSR623088-1"/>
    </source>
</evidence>
<sequence length="323" mass="36694">MMKEHCSAYSTVCLSCAGGPEATMQSLEPEYMSMCLFAEDSYQKLAMDTLEELDWCLDQLETIQTYRSVSEMASNKFKRMLNRELTHLSEMSRSGNQVSEYISSTFLDKQNDVEIPSPTQKDREKKKRHQLMTQISGVKKLMHSSSLNNTSMSRFGVKTEHEDLLSKELEDLNKWGLNIFKVAGYSCNRPLTCIMYAIFQERDLLKTFKIPTDTLITYTMTLEDHYHSDVAYHNSLHAADVTQSTHVLLSTPALDAVFTDLEILAAIFAAAIHDVDHPGVSNQFLINTSKFISFPSAKLLPAYCLQGMFQLLHHFKSEHPAYG</sequence>
<keyword evidence="12" id="KW-1185">Reference proteome</keyword>
<feature type="binding site" evidence="9">
    <location>
        <position position="273"/>
    </location>
    <ligand>
        <name>Zn(2+)</name>
        <dbReference type="ChEBI" id="CHEBI:29105"/>
        <label>1</label>
    </ligand>
</feature>
<keyword evidence="6" id="KW-0114">cAMP</keyword>
<evidence type="ECO:0000256" key="5">
    <source>
        <dbReference type="ARBA" id="ARBA00022801"/>
    </source>
</evidence>
<dbReference type="PROSITE" id="PS51845">
    <property type="entry name" value="PDEASE_I_2"/>
    <property type="match status" value="1"/>
</dbReference>
<evidence type="ECO:0000313" key="11">
    <source>
        <dbReference type="EMBL" id="KAG8550482.1"/>
    </source>
</evidence>
<gene>
    <name evidence="11" type="ORF">GDO81_025129</name>
</gene>
<comment type="similarity">
    <text evidence="2">Belongs to the cyclic nucleotide phosphodiesterase family. PDE4 subfamily.</text>
</comment>
<dbReference type="GO" id="GO:0046872">
    <property type="term" value="F:metal ion binding"/>
    <property type="evidence" value="ECO:0007669"/>
    <property type="project" value="UniProtKB-KW"/>
</dbReference>
<dbReference type="PROSITE" id="PS00126">
    <property type="entry name" value="PDEASE_I_1"/>
    <property type="match status" value="1"/>
</dbReference>
<dbReference type="Proteomes" id="UP000824782">
    <property type="component" value="Unassembled WGS sequence"/>
</dbReference>
<feature type="binding site" evidence="9">
    <location>
        <position position="274"/>
    </location>
    <ligand>
        <name>Zn(2+)</name>
        <dbReference type="ChEBI" id="CHEBI:29105"/>
        <label>1</label>
    </ligand>
</feature>
<dbReference type="PANTHER" id="PTHR11347">
    <property type="entry name" value="CYCLIC NUCLEOTIDE PHOSPHODIESTERASE"/>
    <property type="match status" value="1"/>
</dbReference>
<evidence type="ECO:0000256" key="6">
    <source>
        <dbReference type="ARBA" id="ARBA00023149"/>
    </source>
</evidence>
<evidence type="ECO:0000256" key="7">
    <source>
        <dbReference type="ARBA" id="ARBA00033681"/>
    </source>
</evidence>
<accession>A0AAV6ZM76</accession>
<evidence type="ECO:0000256" key="2">
    <source>
        <dbReference type="ARBA" id="ARBA00009517"/>
    </source>
</evidence>
<dbReference type="Pfam" id="PF18100">
    <property type="entry name" value="PDE4_UCR"/>
    <property type="match status" value="1"/>
</dbReference>
<reference evidence="11" key="1">
    <citation type="thesis" date="2020" institute="ProQuest LLC" country="789 East Eisenhower Parkway, Ann Arbor, MI, USA">
        <title>Comparative Genomics and Chromosome Evolution.</title>
        <authorList>
            <person name="Mudd A.B."/>
        </authorList>
    </citation>
    <scope>NUCLEOTIDE SEQUENCE</scope>
    <source>
        <strain evidence="11">237g6f4</strain>
        <tissue evidence="11">Blood</tissue>
    </source>
</reference>
<dbReference type="EMBL" id="WNYA01000049">
    <property type="protein sequence ID" value="KAG8550482.1"/>
    <property type="molecule type" value="Genomic_DNA"/>
</dbReference>
<dbReference type="InterPro" id="IPR023088">
    <property type="entry name" value="PDEase"/>
</dbReference>
<comment type="catalytic activity">
    <reaction evidence="7">
        <text>3',5'-cyclic AMP + H2O = AMP + H(+)</text>
        <dbReference type="Rhea" id="RHEA:25277"/>
        <dbReference type="ChEBI" id="CHEBI:15377"/>
        <dbReference type="ChEBI" id="CHEBI:15378"/>
        <dbReference type="ChEBI" id="CHEBI:58165"/>
        <dbReference type="ChEBI" id="CHEBI:456215"/>
        <dbReference type="EC" id="3.1.4.53"/>
    </reaction>
    <physiologicalReaction direction="left-to-right" evidence="7">
        <dbReference type="Rhea" id="RHEA:25278"/>
    </physiologicalReaction>
</comment>
<evidence type="ECO:0000256" key="9">
    <source>
        <dbReference type="PIRSR" id="PIRSR623088-3"/>
    </source>
</evidence>
<protein>
    <recommendedName>
        <fullName evidence="3">3',5'-cyclic-AMP phosphodiesterase</fullName>
        <ecNumber evidence="3">3.1.4.53</ecNumber>
    </recommendedName>
</protein>
<dbReference type="AlphaFoldDB" id="A0AAV6ZM76"/>
<evidence type="ECO:0000256" key="3">
    <source>
        <dbReference type="ARBA" id="ARBA00012276"/>
    </source>
</evidence>
<evidence type="ECO:0000256" key="4">
    <source>
        <dbReference type="ARBA" id="ARBA00022723"/>
    </source>
</evidence>
<dbReference type="GO" id="GO:0004115">
    <property type="term" value="F:3',5'-cyclic-AMP phosphodiesterase activity"/>
    <property type="evidence" value="ECO:0007669"/>
    <property type="project" value="UniProtKB-EC"/>
</dbReference>
<dbReference type="InterPro" id="IPR002073">
    <property type="entry name" value="PDEase_catalytic_dom"/>
</dbReference>
<dbReference type="EC" id="3.1.4.53" evidence="3"/>
<organism evidence="11 12">
    <name type="scientific">Engystomops pustulosus</name>
    <name type="common">Tungara frog</name>
    <name type="synonym">Physalaemus pustulosus</name>
    <dbReference type="NCBI Taxonomy" id="76066"/>
    <lineage>
        <taxon>Eukaryota</taxon>
        <taxon>Metazoa</taxon>
        <taxon>Chordata</taxon>
        <taxon>Craniata</taxon>
        <taxon>Vertebrata</taxon>
        <taxon>Euteleostomi</taxon>
        <taxon>Amphibia</taxon>
        <taxon>Batrachia</taxon>
        <taxon>Anura</taxon>
        <taxon>Neobatrachia</taxon>
        <taxon>Hyloidea</taxon>
        <taxon>Leptodactylidae</taxon>
        <taxon>Leiuperinae</taxon>
        <taxon>Engystomops</taxon>
    </lineage>
</organism>
<name>A0AAV6ZM76_ENGPU</name>
<dbReference type="InterPro" id="IPR023174">
    <property type="entry name" value="PDEase_CS"/>
</dbReference>
<dbReference type="SUPFAM" id="SSF109604">
    <property type="entry name" value="HD-domain/PDEase-like"/>
    <property type="match status" value="1"/>
</dbReference>
<dbReference type="InterPro" id="IPR036971">
    <property type="entry name" value="PDEase_catalytic_dom_sf"/>
</dbReference>
<keyword evidence="4 9" id="KW-0479">Metal-binding</keyword>
<proteinExistence type="inferred from homology"/>
<dbReference type="Gene3D" id="1.10.1300.10">
    <property type="entry name" value="3'5'-cyclic nucleotide phosphodiesterase, catalytic domain"/>
    <property type="match status" value="1"/>
</dbReference>
<dbReference type="PRINTS" id="PR00387">
    <property type="entry name" value="PDIESTERASE1"/>
</dbReference>
<evidence type="ECO:0000256" key="1">
    <source>
        <dbReference type="ARBA" id="ARBA00004703"/>
    </source>
</evidence>
<feature type="domain" description="PDEase" evidence="10">
    <location>
        <begin position="157"/>
        <end position="323"/>
    </location>
</feature>
<dbReference type="Pfam" id="PF00233">
    <property type="entry name" value="PDEase_I"/>
    <property type="match status" value="1"/>
</dbReference>
<dbReference type="GO" id="GO:0007165">
    <property type="term" value="P:signal transduction"/>
    <property type="evidence" value="ECO:0007669"/>
    <property type="project" value="InterPro"/>
</dbReference>
<evidence type="ECO:0000259" key="10">
    <source>
        <dbReference type="PROSITE" id="PS51845"/>
    </source>
</evidence>